<dbReference type="Gene3D" id="3.40.30.10">
    <property type="entry name" value="Glutaredoxin"/>
    <property type="match status" value="1"/>
</dbReference>
<accession>A0A0S4TY13</accession>
<sequence length="252" mass="28479">MEALNSGSLKAVIGVTCFRYYLPAPPTQMPINPPLPLLYNYRRCPYAMRARMAMLQADRRFLTFEVVLRDKPAALLALSPKGTVPVLRLPDGGVLEESWDIMRWALASPDPEGWWSRAQSNENLDLLRRNDGDFKRALDRYKYPERYPDDARPREAWRAEAVPSLLTLLEARLQRQRYLGGAAPCATDLAIFPFVRQFAAVEPGWFADQPLPALQHWLAAWVASRLFEVCMTKQPVQVVAAFPGLHAGDGDV</sequence>
<dbReference type="InterPro" id="IPR036249">
    <property type="entry name" value="Thioredoxin-like_sf"/>
</dbReference>
<dbReference type="GO" id="GO:0016740">
    <property type="term" value="F:transferase activity"/>
    <property type="evidence" value="ECO:0007669"/>
    <property type="project" value="UniProtKB-KW"/>
</dbReference>
<dbReference type="EMBL" id="LN899819">
    <property type="protein sequence ID" value="CUV14907.1"/>
    <property type="molecule type" value="Genomic_DNA"/>
</dbReference>
<dbReference type="CDD" id="cd03196">
    <property type="entry name" value="GST_C_5"/>
    <property type="match status" value="1"/>
</dbReference>
<evidence type="ECO:0000259" key="1">
    <source>
        <dbReference type="PROSITE" id="PS50404"/>
    </source>
</evidence>
<dbReference type="Pfam" id="PF13410">
    <property type="entry name" value="GST_C_2"/>
    <property type="match status" value="1"/>
</dbReference>
<dbReference type="Pfam" id="PF13417">
    <property type="entry name" value="GST_N_3"/>
    <property type="match status" value="1"/>
</dbReference>
<evidence type="ECO:0000313" key="2">
    <source>
        <dbReference type="EMBL" id="CUV14907.1"/>
    </source>
</evidence>
<reference evidence="2" key="1">
    <citation type="submission" date="2015-10" db="EMBL/GenBank/DDBJ databases">
        <authorList>
            <person name="Gilbert D.G."/>
        </authorList>
    </citation>
    <scope>NUCLEOTIDE SEQUENCE</scope>
    <source>
        <strain evidence="2">Phyl III-seqv23</strain>
    </source>
</reference>
<dbReference type="GO" id="GO:0005737">
    <property type="term" value="C:cytoplasm"/>
    <property type="evidence" value="ECO:0007669"/>
    <property type="project" value="TreeGrafter"/>
</dbReference>
<dbReference type="Gene3D" id="1.20.1050.10">
    <property type="match status" value="1"/>
</dbReference>
<dbReference type="PANTHER" id="PTHR43968">
    <property type="match status" value="1"/>
</dbReference>
<proteinExistence type="predicted"/>
<name>A0A0S4TY13_RALSL</name>
<dbReference type="SUPFAM" id="SSF52833">
    <property type="entry name" value="Thioredoxin-like"/>
    <property type="match status" value="1"/>
</dbReference>
<dbReference type="InterPro" id="IPR036282">
    <property type="entry name" value="Glutathione-S-Trfase_C_sf"/>
</dbReference>
<dbReference type="InterPro" id="IPR050983">
    <property type="entry name" value="GST_Omega/HSP26"/>
</dbReference>
<keyword evidence="2" id="KW-0808">Transferase</keyword>
<dbReference type="InterPro" id="IPR004045">
    <property type="entry name" value="Glutathione_S-Trfase_N"/>
</dbReference>
<gene>
    <name evidence="2" type="ORF">RUN39_v1_1000002</name>
</gene>
<dbReference type="PANTHER" id="PTHR43968:SF6">
    <property type="entry name" value="GLUTATHIONE S-TRANSFERASE OMEGA"/>
    <property type="match status" value="1"/>
</dbReference>
<dbReference type="PROSITE" id="PS50404">
    <property type="entry name" value="GST_NTER"/>
    <property type="match status" value="1"/>
</dbReference>
<dbReference type="AlphaFoldDB" id="A0A0S4TY13"/>
<dbReference type="SUPFAM" id="SSF47616">
    <property type="entry name" value="GST C-terminal domain-like"/>
    <property type="match status" value="1"/>
</dbReference>
<feature type="domain" description="GST N-terminal" evidence="1">
    <location>
        <begin position="34"/>
        <end position="113"/>
    </location>
</feature>
<protein>
    <submittedName>
        <fullName evidence="2">Putative glutathione s-transferase C-terminal-like domain (GstP)</fullName>
    </submittedName>
</protein>
<organism evidence="2">
    <name type="scientific">Ralstonia solanacearum</name>
    <name type="common">Pseudomonas solanacearum</name>
    <dbReference type="NCBI Taxonomy" id="305"/>
    <lineage>
        <taxon>Bacteria</taxon>
        <taxon>Pseudomonadati</taxon>
        <taxon>Pseudomonadota</taxon>
        <taxon>Betaproteobacteria</taxon>
        <taxon>Burkholderiales</taxon>
        <taxon>Burkholderiaceae</taxon>
        <taxon>Ralstonia</taxon>
        <taxon>Ralstonia solanacearum species complex</taxon>
    </lineage>
</organism>